<name>A0A9P7RUX9_9AGAR</name>
<dbReference type="Gene3D" id="1.20.1280.50">
    <property type="match status" value="1"/>
</dbReference>
<evidence type="ECO:0000313" key="4">
    <source>
        <dbReference type="Proteomes" id="UP001049176"/>
    </source>
</evidence>
<feature type="domain" description="F-box" evidence="2">
    <location>
        <begin position="53"/>
        <end position="104"/>
    </location>
</feature>
<dbReference type="EMBL" id="CM032187">
    <property type="protein sequence ID" value="KAG7089902.1"/>
    <property type="molecule type" value="Genomic_DNA"/>
</dbReference>
<dbReference type="GeneID" id="66080610"/>
<organism evidence="3 4">
    <name type="scientific">Marasmius oreades</name>
    <name type="common">fairy-ring Marasmius</name>
    <dbReference type="NCBI Taxonomy" id="181124"/>
    <lineage>
        <taxon>Eukaryota</taxon>
        <taxon>Fungi</taxon>
        <taxon>Dikarya</taxon>
        <taxon>Basidiomycota</taxon>
        <taxon>Agaricomycotina</taxon>
        <taxon>Agaricomycetes</taxon>
        <taxon>Agaricomycetidae</taxon>
        <taxon>Agaricales</taxon>
        <taxon>Marasmiineae</taxon>
        <taxon>Marasmiaceae</taxon>
        <taxon>Marasmius</taxon>
    </lineage>
</organism>
<evidence type="ECO:0000259" key="2">
    <source>
        <dbReference type="Pfam" id="PF12937"/>
    </source>
</evidence>
<gene>
    <name evidence="3" type="ORF">E1B28_011535</name>
</gene>
<keyword evidence="1" id="KW-0175">Coiled coil</keyword>
<comment type="caution">
    <text evidence="3">The sequence shown here is derived from an EMBL/GenBank/DDBJ whole genome shotgun (WGS) entry which is preliminary data.</text>
</comment>
<dbReference type="Pfam" id="PF12937">
    <property type="entry name" value="F-box-like"/>
    <property type="match status" value="1"/>
</dbReference>
<dbReference type="Gene3D" id="3.80.10.10">
    <property type="entry name" value="Ribonuclease Inhibitor"/>
    <property type="match status" value="1"/>
</dbReference>
<accession>A0A9P7RUX9</accession>
<dbReference type="InterPro" id="IPR001810">
    <property type="entry name" value="F-box_dom"/>
</dbReference>
<proteinExistence type="predicted"/>
<dbReference type="Proteomes" id="UP001049176">
    <property type="component" value="Chromosome 7"/>
</dbReference>
<dbReference type="SUPFAM" id="SSF52047">
    <property type="entry name" value="RNI-like"/>
    <property type="match status" value="1"/>
</dbReference>
<dbReference type="RefSeq" id="XP_043006372.1">
    <property type="nucleotide sequence ID" value="XM_043156585.1"/>
</dbReference>
<sequence length="480" mass="54237">MADAFASLAPLEEHIKQLQGRKMRLLTEVEQVEQQILLAQLKFATLSNEAAPISRLPDELLTSIFALTRQEDTPRSKAFQVVASHVCAKWRAVATTTPLLWSEIQVILTFRNAKSKAEVDTELDRLNAYLTRSNSCIFSLKMEVIGNINLEPFLQLLGLQMYRCQRLSFSISNHSSPVSQLLHHFGSLEAPILQHLSIHIPYCRLFDYDTRQLDLVRANILQGGAPALQFLRVTGIAGHLQPPLSRLTTLHLDGSHMDGLSFEQFRDILQSTPEVINLSLNDLWVETPVISSPQISIPNLRCLRIRARPEYDLHSLLINLPVTQLESCAMSQIASFRPIEFTNVKSLTLEHCSLIPEDVGNLILGFPAIQSLTLVSGNPSSILFALGYPGTPIWWPKLKLLFLNDLFVRAIPIFLDAIHNRQATETPLERLYLDRETRKLLRSKKNLEEVNALLPVENHEDSSPWPAGLGYEDEDDGFWY</sequence>
<reference evidence="3" key="1">
    <citation type="journal article" date="2021" name="Genome Biol. Evol.">
        <title>The assembled and annotated genome of the fairy-ring fungus Marasmius oreades.</title>
        <authorList>
            <person name="Hiltunen M."/>
            <person name="Ament-Velasquez S.L."/>
            <person name="Johannesson H."/>
        </authorList>
    </citation>
    <scope>NUCLEOTIDE SEQUENCE</scope>
    <source>
        <strain evidence="3">03SP1</strain>
    </source>
</reference>
<protein>
    <recommendedName>
        <fullName evidence="2">F-box domain-containing protein</fullName>
    </recommendedName>
</protein>
<evidence type="ECO:0000313" key="3">
    <source>
        <dbReference type="EMBL" id="KAG7089902.1"/>
    </source>
</evidence>
<evidence type="ECO:0000256" key="1">
    <source>
        <dbReference type="SAM" id="Coils"/>
    </source>
</evidence>
<dbReference type="AlphaFoldDB" id="A0A9P7RUX9"/>
<feature type="coiled-coil region" evidence="1">
    <location>
        <begin position="15"/>
        <end position="49"/>
    </location>
</feature>
<dbReference type="KEGG" id="more:E1B28_011535"/>
<keyword evidence="4" id="KW-1185">Reference proteome</keyword>
<dbReference type="OrthoDB" id="3203373at2759"/>
<dbReference type="InterPro" id="IPR032675">
    <property type="entry name" value="LRR_dom_sf"/>
</dbReference>